<dbReference type="Proteomes" id="UP000322294">
    <property type="component" value="Unassembled WGS sequence"/>
</dbReference>
<dbReference type="OrthoDB" id="9809733at2"/>
<dbReference type="GO" id="GO:0016209">
    <property type="term" value="F:antioxidant activity"/>
    <property type="evidence" value="ECO:0007669"/>
    <property type="project" value="InterPro"/>
</dbReference>
<organism evidence="2 3">
    <name type="scientific">Thermosediminibacter litoriperuensis</name>
    <dbReference type="NCBI Taxonomy" id="291989"/>
    <lineage>
        <taxon>Bacteria</taxon>
        <taxon>Bacillati</taxon>
        <taxon>Bacillota</taxon>
        <taxon>Clostridia</taxon>
        <taxon>Thermosediminibacterales</taxon>
        <taxon>Thermosediminibacteraceae</taxon>
        <taxon>Thermosediminibacter</taxon>
    </lineage>
</organism>
<keyword evidence="3" id="KW-1185">Reference proteome</keyword>
<reference evidence="2 3" key="1">
    <citation type="submission" date="2019-07" db="EMBL/GenBank/DDBJ databases">
        <title>Genomic Encyclopedia of Type Strains, Phase I: the one thousand microbial genomes (KMG-I) project.</title>
        <authorList>
            <person name="Kyrpides N."/>
        </authorList>
    </citation>
    <scope>NUCLEOTIDE SEQUENCE [LARGE SCALE GENOMIC DNA]</scope>
    <source>
        <strain evidence="2 3">DSM 16647</strain>
    </source>
</reference>
<dbReference type="Pfam" id="PF00578">
    <property type="entry name" value="AhpC-TSA"/>
    <property type="match status" value="1"/>
</dbReference>
<dbReference type="GO" id="GO:0016491">
    <property type="term" value="F:oxidoreductase activity"/>
    <property type="evidence" value="ECO:0007669"/>
    <property type="project" value="InterPro"/>
</dbReference>
<dbReference type="EMBL" id="VNHO01000009">
    <property type="protein sequence ID" value="TYP56147.1"/>
    <property type="molecule type" value="Genomic_DNA"/>
</dbReference>
<proteinExistence type="predicted"/>
<evidence type="ECO:0000313" key="2">
    <source>
        <dbReference type="EMBL" id="TYP56147.1"/>
    </source>
</evidence>
<gene>
    <name evidence="2" type="ORF">LZ11_01070</name>
</gene>
<sequence>MRSFPEKSKTFALLTVIVFLTLNLAGCGKPEVETANPEPGVKPYEGFAAPDFELPDLSGRKVRLSDLRGKTVVLNF</sequence>
<dbReference type="InterPro" id="IPR000866">
    <property type="entry name" value="AhpC/TSA"/>
</dbReference>
<dbReference type="AlphaFoldDB" id="A0A5S5AUK9"/>
<comment type="caution">
    <text evidence="2">The sequence shown here is derived from an EMBL/GenBank/DDBJ whole genome shotgun (WGS) entry which is preliminary data.</text>
</comment>
<dbReference type="SUPFAM" id="SSF52833">
    <property type="entry name" value="Thioredoxin-like"/>
    <property type="match status" value="1"/>
</dbReference>
<evidence type="ECO:0000259" key="1">
    <source>
        <dbReference type="Pfam" id="PF00578"/>
    </source>
</evidence>
<name>A0A5S5AUK9_9FIRM</name>
<feature type="domain" description="Alkyl hydroperoxide reductase subunit C/ Thiol specific antioxidant" evidence="1">
    <location>
        <begin position="48"/>
        <end position="76"/>
    </location>
</feature>
<accession>A0A5S5AUK9</accession>
<evidence type="ECO:0000313" key="3">
    <source>
        <dbReference type="Proteomes" id="UP000322294"/>
    </source>
</evidence>
<dbReference type="Gene3D" id="3.40.30.10">
    <property type="entry name" value="Glutaredoxin"/>
    <property type="match status" value="1"/>
</dbReference>
<protein>
    <submittedName>
        <fullName evidence="2">AhpC/TSA family protein</fullName>
    </submittedName>
</protein>
<dbReference type="InterPro" id="IPR036249">
    <property type="entry name" value="Thioredoxin-like_sf"/>
</dbReference>